<proteinExistence type="predicted"/>
<dbReference type="Gene3D" id="1.20.1330.10">
    <property type="entry name" value="f41 fragment of flagellin, N-terminal domain"/>
    <property type="match status" value="1"/>
</dbReference>
<dbReference type="Pfam" id="PF00700">
    <property type="entry name" value="Flagellin_C"/>
    <property type="match status" value="1"/>
</dbReference>
<evidence type="ECO:0000313" key="2">
    <source>
        <dbReference type="EMBL" id="MBS0123646.1"/>
    </source>
</evidence>
<keyword evidence="2" id="KW-0966">Cell projection</keyword>
<keyword evidence="3" id="KW-1185">Reference proteome</keyword>
<comment type="caution">
    <text evidence="2">The sequence shown here is derived from an EMBL/GenBank/DDBJ whole genome shotgun (WGS) entry which is preliminary data.</text>
</comment>
<protein>
    <submittedName>
        <fullName evidence="2">Flagellar biosynthesis protein FlgL</fullName>
    </submittedName>
</protein>
<dbReference type="AlphaFoldDB" id="A0A8J8B654"/>
<dbReference type="RefSeq" id="WP_212535612.1">
    <property type="nucleotide sequence ID" value="NZ_JAGTUU010000002.1"/>
</dbReference>
<evidence type="ECO:0000259" key="1">
    <source>
        <dbReference type="Pfam" id="PF00700"/>
    </source>
</evidence>
<evidence type="ECO:0000313" key="3">
    <source>
        <dbReference type="Proteomes" id="UP000681356"/>
    </source>
</evidence>
<reference evidence="2" key="1">
    <citation type="submission" date="2021-04" db="EMBL/GenBank/DDBJ databases">
        <authorList>
            <person name="Yoon J."/>
        </authorList>
    </citation>
    <scope>NUCLEOTIDE SEQUENCE</scope>
    <source>
        <strain evidence="2">KMU-90</strain>
    </source>
</reference>
<dbReference type="SUPFAM" id="SSF64518">
    <property type="entry name" value="Phase 1 flagellin"/>
    <property type="match status" value="1"/>
</dbReference>
<organism evidence="2 3">
    <name type="scientific">Thetidibacter halocola</name>
    <dbReference type="NCBI Taxonomy" id="2827239"/>
    <lineage>
        <taxon>Bacteria</taxon>
        <taxon>Pseudomonadati</taxon>
        <taxon>Pseudomonadota</taxon>
        <taxon>Alphaproteobacteria</taxon>
        <taxon>Rhodobacterales</taxon>
        <taxon>Roseobacteraceae</taxon>
        <taxon>Thetidibacter</taxon>
    </lineage>
</organism>
<dbReference type="InterPro" id="IPR046358">
    <property type="entry name" value="Flagellin_C"/>
</dbReference>
<gene>
    <name evidence="2" type="ORF">KB874_05815</name>
</gene>
<dbReference type="Proteomes" id="UP000681356">
    <property type="component" value="Unassembled WGS sequence"/>
</dbReference>
<keyword evidence="2" id="KW-0282">Flagellum</keyword>
<keyword evidence="2" id="KW-0969">Cilium</keyword>
<accession>A0A8J8B654</accession>
<dbReference type="EMBL" id="JAGTUU010000002">
    <property type="protein sequence ID" value="MBS0123646.1"/>
    <property type="molecule type" value="Genomic_DNA"/>
</dbReference>
<feature type="domain" description="Flagellin C-terminal" evidence="1">
    <location>
        <begin position="255"/>
        <end position="332"/>
    </location>
</feature>
<name>A0A8J8B654_9RHOB</name>
<sequence>MDSVGDLARMLVLRTNQVRLREEMDVLAVEVATGFVKDKGAHLRGDVSGLLAIDRSLERLDTFRFANAEAALLTGAMQQALGEIQERAQSTSQTLISAELTPSEALLGTMSRDARDALGQTLGALNRSVGGRFLFSGTATDRSAMPDLETMMTELRTAVTGLTTATDIQAALDAFFAPGGTFETTIYQGSGTGIAPLRLGENERATLDIKATDDALRAILKPLAMASLASEPGLVIPVSEKVKMLSTSGEGLLGAQQDIVELRGGLGALEGRIEENTARIESERTATQLARLDLVGTDQYETATRYENVRSQLESLYAITVRSQRLSLTEFL</sequence>